<name>A0ACA9S9M7_9GLOM</name>
<dbReference type="Proteomes" id="UP000789920">
    <property type="component" value="Unassembled WGS sequence"/>
</dbReference>
<reference evidence="1" key="1">
    <citation type="submission" date="2021-06" db="EMBL/GenBank/DDBJ databases">
        <authorList>
            <person name="Kallberg Y."/>
            <person name="Tangrot J."/>
            <person name="Rosling A."/>
        </authorList>
    </citation>
    <scope>NUCLEOTIDE SEQUENCE</scope>
    <source>
        <strain evidence="1">MA461A</strain>
    </source>
</reference>
<organism evidence="1 2">
    <name type="scientific">Racocetra persica</name>
    <dbReference type="NCBI Taxonomy" id="160502"/>
    <lineage>
        <taxon>Eukaryota</taxon>
        <taxon>Fungi</taxon>
        <taxon>Fungi incertae sedis</taxon>
        <taxon>Mucoromycota</taxon>
        <taxon>Glomeromycotina</taxon>
        <taxon>Glomeromycetes</taxon>
        <taxon>Diversisporales</taxon>
        <taxon>Gigasporaceae</taxon>
        <taxon>Racocetra</taxon>
    </lineage>
</organism>
<feature type="non-terminal residue" evidence="1">
    <location>
        <position position="1"/>
    </location>
</feature>
<dbReference type="EMBL" id="CAJVQC010104437">
    <property type="protein sequence ID" value="CAG8832695.1"/>
    <property type="molecule type" value="Genomic_DNA"/>
</dbReference>
<evidence type="ECO:0000313" key="2">
    <source>
        <dbReference type="Proteomes" id="UP000789920"/>
    </source>
</evidence>
<comment type="caution">
    <text evidence="1">The sequence shown here is derived from an EMBL/GenBank/DDBJ whole genome shotgun (WGS) entry which is preliminary data.</text>
</comment>
<gene>
    <name evidence="1" type="ORF">RPERSI_LOCUS28550</name>
</gene>
<evidence type="ECO:0000313" key="1">
    <source>
        <dbReference type="EMBL" id="CAG8832695.1"/>
    </source>
</evidence>
<sequence length="207" mass="23612">RVLLLSLLDIQDRIMNQKDKYAAIPSVSLAEELADYLVETILNAFARSKAQQPDLWQELRNQMSDSTRWSQTISQWTKIMLRLTKIISKHVYNVDLDALELDRRLSELSTSERHYHRRRPSKNRTRHLSLRGTHKHKSSGSTSSREEVLGALNAEFSFSFKNPPDSNKSGRRALSVHQDMNSLDSRLLSGQPLFNVVNSGPASSTHS</sequence>
<feature type="non-terminal residue" evidence="1">
    <location>
        <position position="207"/>
    </location>
</feature>
<accession>A0ACA9S9M7</accession>
<proteinExistence type="predicted"/>
<protein>
    <submittedName>
        <fullName evidence="1">17450_t:CDS:1</fullName>
    </submittedName>
</protein>
<keyword evidence="2" id="KW-1185">Reference proteome</keyword>